<name>A0ABQ4CB01_9ACTN</name>
<feature type="transmembrane region" description="Helical" evidence="2">
    <location>
        <begin position="23"/>
        <end position="46"/>
    </location>
</feature>
<evidence type="ECO:0008006" key="5">
    <source>
        <dbReference type="Google" id="ProtNLM"/>
    </source>
</evidence>
<keyword evidence="4" id="KW-1185">Reference proteome</keyword>
<keyword evidence="2" id="KW-1133">Transmembrane helix</keyword>
<sequence>MLDDLQTAPEDDPEAKTRRTRRAALVIGGGAVLMLVALGVAAVTLAPSGSAPAGPSTDLLAQSQRVCDADGQGTKVQDNGATLVVDNTGTKDTSGVSLTGLECILEETKVPEDIKQRMFSTRTRDGKVEGTWPGFRATWTYDPAQGLDFTITRTA</sequence>
<dbReference type="Proteomes" id="UP000624325">
    <property type="component" value="Unassembled WGS sequence"/>
</dbReference>
<proteinExistence type="predicted"/>
<evidence type="ECO:0000256" key="1">
    <source>
        <dbReference type="SAM" id="MobiDB-lite"/>
    </source>
</evidence>
<keyword evidence="2" id="KW-0812">Transmembrane</keyword>
<accession>A0ABQ4CB01</accession>
<dbReference type="RefSeq" id="WP_203706762.1">
    <property type="nucleotide sequence ID" value="NZ_BAAALU010000008.1"/>
</dbReference>
<protein>
    <recommendedName>
        <fullName evidence="5">DUF4333 domain-containing protein</fullName>
    </recommendedName>
</protein>
<evidence type="ECO:0000313" key="4">
    <source>
        <dbReference type="Proteomes" id="UP000624325"/>
    </source>
</evidence>
<evidence type="ECO:0000256" key="2">
    <source>
        <dbReference type="SAM" id="Phobius"/>
    </source>
</evidence>
<organism evidence="3 4">
    <name type="scientific">Asanoa iriomotensis</name>
    <dbReference type="NCBI Taxonomy" id="234613"/>
    <lineage>
        <taxon>Bacteria</taxon>
        <taxon>Bacillati</taxon>
        <taxon>Actinomycetota</taxon>
        <taxon>Actinomycetes</taxon>
        <taxon>Micromonosporales</taxon>
        <taxon>Micromonosporaceae</taxon>
        <taxon>Asanoa</taxon>
    </lineage>
</organism>
<reference evidence="3 4" key="1">
    <citation type="submission" date="2021-01" db="EMBL/GenBank/DDBJ databases">
        <title>Whole genome shotgun sequence of Asanoa iriomotensis NBRC 100142.</title>
        <authorList>
            <person name="Komaki H."/>
            <person name="Tamura T."/>
        </authorList>
    </citation>
    <scope>NUCLEOTIDE SEQUENCE [LARGE SCALE GENOMIC DNA]</scope>
    <source>
        <strain evidence="3 4">NBRC 100142</strain>
    </source>
</reference>
<comment type="caution">
    <text evidence="3">The sequence shown here is derived from an EMBL/GenBank/DDBJ whole genome shotgun (WGS) entry which is preliminary data.</text>
</comment>
<keyword evidence="2" id="KW-0472">Membrane</keyword>
<evidence type="ECO:0000313" key="3">
    <source>
        <dbReference type="EMBL" id="GIF59939.1"/>
    </source>
</evidence>
<feature type="region of interest" description="Disordered" evidence="1">
    <location>
        <begin position="1"/>
        <end position="20"/>
    </location>
</feature>
<feature type="compositionally biased region" description="Acidic residues" evidence="1">
    <location>
        <begin position="1"/>
        <end position="13"/>
    </location>
</feature>
<dbReference type="EMBL" id="BONC01000057">
    <property type="protein sequence ID" value="GIF59939.1"/>
    <property type="molecule type" value="Genomic_DNA"/>
</dbReference>
<gene>
    <name evidence="3" type="ORF">Air01nite_60340</name>
</gene>